<organism evidence="1 2">
    <name type="scientific">Botryotinia calthae</name>
    <dbReference type="NCBI Taxonomy" id="38488"/>
    <lineage>
        <taxon>Eukaryota</taxon>
        <taxon>Fungi</taxon>
        <taxon>Dikarya</taxon>
        <taxon>Ascomycota</taxon>
        <taxon>Pezizomycotina</taxon>
        <taxon>Leotiomycetes</taxon>
        <taxon>Helotiales</taxon>
        <taxon>Sclerotiniaceae</taxon>
        <taxon>Botryotinia</taxon>
    </lineage>
</organism>
<dbReference type="OrthoDB" id="10538681at2759"/>
<protein>
    <submittedName>
        <fullName evidence="1">Uncharacterized protein</fullName>
    </submittedName>
</protein>
<proteinExistence type="predicted"/>
<dbReference type="EMBL" id="PHWZ01000222">
    <property type="protein sequence ID" value="TEY57104.1"/>
    <property type="molecule type" value="Genomic_DNA"/>
</dbReference>
<evidence type="ECO:0000313" key="1">
    <source>
        <dbReference type="EMBL" id="TEY57104.1"/>
    </source>
</evidence>
<dbReference type="Proteomes" id="UP000297299">
    <property type="component" value="Unassembled WGS sequence"/>
</dbReference>
<keyword evidence="2" id="KW-1185">Reference proteome</keyword>
<comment type="caution">
    <text evidence="1">The sequence shown here is derived from an EMBL/GenBank/DDBJ whole genome shotgun (WGS) entry which is preliminary data.</text>
</comment>
<reference evidence="1 2" key="1">
    <citation type="submission" date="2017-11" db="EMBL/GenBank/DDBJ databases">
        <title>Comparative genomics of Botrytis spp.</title>
        <authorList>
            <person name="Valero-Jimenez C.A."/>
            <person name="Tapia P."/>
            <person name="Veloso J."/>
            <person name="Silva-Moreno E."/>
            <person name="Staats M."/>
            <person name="Valdes J.H."/>
            <person name="Van Kan J.A.L."/>
        </authorList>
    </citation>
    <scope>NUCLEOTIDE SEQUENCE [LARGE SCALE GENOMIC DNA]</scope>
    <source>
        <strain evidence="1 2">MUCL2830</strain>
    </source>
</reference>
<gene>
    <name evidence="1" type="ORF">BOTCAL_0222g00080</name>
</gene>
<evidence type="ECO:0000313" key="2">
    <source>
        <dbReference type="Proteomes" id="UP000297299"/>
    </source>
</evidence>
<name>A0A4Y8CY38_9HELO</name>
<dbReference type="AlphaFoldDB" id="A0A4Y8CY38"/>
<accession>A0A4Y8CY38</accession>
<sequence>MPREFSNSTVTKISSDGKRSSLLIFFNGSQTSILGKRVDGSMGLLLRSSSCCASLTGLDFAVQLQMG</sequence>